<dbReference type="AlphaFoldDB" id="A0A0D1W3I9"/>
<proteinExistence type="predicted"/>
<dbReference type="HOGENOM" id="CLU_1758830_0_0_1"/>
<protein>
    <submittedName>
        <fullName evidence="1">Uncharacterized protein</fullName>
    </submittedName>
</protein>
<name>A0A0D1W3I9_9EURO</name>
<dbReference type="EMBL" id="KN846952">
    <property type="protein sequence ID" value="KIV83355.1"/>
    <property type="molecule type" value="Genomic_DNA"/>
</dbReference>
<organism evidence="1 2">
    <name type="scientific">Exophiala sideris</name>
    <dbReference type="NCBI Taxonomy" id="1016849"/>
    <lineage>
        <taxon>Eukaryota</taxon>
        <taxon>Fungi</taxon>
        <taxon>Dikarya</taxon>
        <taxon>Ascomycota</taxon>
        <taxon>Pezizomycotina</taxon>
        <taxon>Eurotiomycetes</taxon>
        <taxon>Chaetothyriomycetidae</taxon>
        <taxon>Chaetothyriales</taxon>
        <taxon>Herpotrichiellaceae</taxon>
        <taxon>Exophiala</taxon>
    </lineage>
</organism>
<sequence length="148" mass="16276">MIPDASLPVIYGAMNETSVVAPPISATIKICSRAKSGIFAPIPCACSKRLNQAADFASDRRHVLFGKPAPCNISRRSSIMLSWQIDIVGIETATSAFSAKMISAMAGWSLCDEAKWAFADCNRYLKNSWIMQPIERIVRMLYWPESGS</sequence>
<gene>
    <name evidence="1" type="ORF">PV11_05388</name>
</gene>
<evidence type="ECO:0000313" key="1">
    <source>
        <dbReference type="EMBL" id="KIV83355.1"/>
    </source>
</evidence>
<dbReference type="Proteomes" id="UP000053599">
    <property type="component" value="Unassembled WGS sequence"/>
</dbReference>
<evidence type="ECO:0000313" key="2">
    <source>
        <dbReference type="Proteomes" id="UP000053599"/>
    </source>
</evidence>
<accession>A0A0D1W3I9</accession>
<reference evidence="1 2" key="1">
    <citation type="submission" date="2015-01" db="EMBL/GenBank/DDBJ databases">
        <title>The Genome Sequence of Exophiala sideris CBS121828.</title>
        <authorList>
            <consortium name="The Broad Institute Genomics Platform"/>
            <person name="Cuomo C."/>
            <person name="de Hoog S."/>
            <person name="Gorbushina A."/>
            <person name="Stielow B."/>
            <person name="Teixiera M."/>
            <person name="Abouelleil A."/>
            <person name="Chapman S.B."/>
            <person name="Priest M."/>
            <person name="Young S.K."/>
            <person name="Wortman J."/>
            <person name="Nusbaum C."/>
            <person name="Birren B."/>
        </authorList>
    </citation>
    <scope>NUCLEOTIDE SEQUENCE [LARGE SCALE GENOMIC DNA]</scope>
    <source>
        <strain evidence="1 2">CBS 121828</strain>
    </source>
</reference>